<protein>
    <submittedName>
        <fullName evidence="1">Uncharacterized protein</fullName>
    </submittedName>
</protein>
<dbReference type="AlphaFoldDB" id="A0A0B6ZVA2"/>
<feature type="non-terminal residue" evidence="1">
    <location>
        <position position="65"/>
    </location>
</feature>
<dbReference type="EMBL" id="HACG01025417">
    <property type="protein sequence ID" value="CEK72282.1"/>
    <property type="molecule type" value="Transcribed_RNA"/>
</dbReference>
<evidence type="ECO:0000313" key="1">
    <source>
        <dbReference type="EMBL" id="CEK72282.1"/>
    </source>
</evidence>
<reference evidence="1" key="1">
    <citation type="submission" date="2014-12" db="EMBL/GenBank/DDBJ databases">
        <title>Insight into the proteome of Arion vulgaris.</title>
        <authorList>
            <person name="Aradska J."/>
            <person name="Bulat T."/>
            <person name="Smidak R."/>
            <person name="Sarate P."/>
            <person name="Gangsoo J."/>
            <person name="Sialana F."/>
            <person name="Bilban M."/>
            <person name="Lubec G."/>
        </authorList>
    </citation>
    <scope>NUCLEOTIDE SEQUENCE</scope>
    <source>
        <tissue evidence="1">Skin</tissue>
    </source>
</reference>
<organism evidence="1">
    <name type="scientific">Arion vulgaris</name>
    <dbReference type="NCBI Taxonomy" id="1028688"/>
    <lineage>
        <taxon>Eukaryota</taxon>
        <taxon>Metazoa</taxon>
        <taxon>Spiralia</taxon>
        <taxon>Lophotrochozoa</taxon>
        <taxon>Mollusca</taxon>
        <taxon>Gastropoda</taxon>
        <taxon>Heterobranchia</taxon>
        <taxon>Euthyneura</taxon>
        <taxon>Panpulmonata</taxon>
        <taxon>Eupulmonata</taxon>
        <taxon>Stylommatophora</taxon>
        <taxon>Helicina</taxon>
        <taxon>Arionoidea</taxon>
        <taxon>Arionidae</taxon>
        <taxon>Arion</taxon>
    </lineage>
</organism>
<sequence length="65" mass="7496">MSLYSAVHIRHFHEDMNVHVLDEGELLEAFHVTNGIKQGCLLALNTLQHDVYCHTHGCILERRQT</sequence>
<name>A0A0B6ZVA2_9EUPU</name>
<accession>A0A0B6ZVA2</accession>
<proteinExistence type="predicted"/>
<gene>
    <name evidence="1" type="primary">ORF81749</name>
</gene>